<feature type="coiled-coil region" evidence="7">
    <location>
        <begin position="111"/>
        <end position="143"/>
    </location>
</feature>
<dbReference type="PROSITE" id="PS51873">
    <property type="entry name" value="TRIAD"/>
    <property type="match status" value="1"/>
</dbReference>
<feature type="domain" description="RING-type" evidence="8">
    <location>
        <begin position="24"/>
        <end position="307"/>
    </location>
</feature>
<keyword evidence="3" id="KW-0677">Repeat</keyword>
<proteinExistence type="predicted"/>
<dbReference type="GO" id="GO:0008270">
    <property type="term" value="F:zinc ion binding"/>
    <property type="evidence" value="ECO:0007669"/>
    <property type="project" value="UniProtKB-KW"/>
</dbReference>
<keyword evidence="1" id="KW-0808">Transferase</keyword>
<dbReference type="Gene3D" id="1.20.120.1750">
    <property type="match status" value="1"/>
</dbReference>
<keyword evidence="7" id="KW-0175">Coiled coil</keyword>
<organism evidence="9">
    <name type="scientific">viral metagenome</name>
    <dbReference type="NCBI Taxonomy" id="1070528"/>
    <lineage>
        <taxon>unclassified sequences</taxon>
        <taxon>metagenomes</taxon>
        <taxon>organismal metagenomes</taxon>
    </lineage>
</organism>
<evidence type="ECO:0000256" key="2">
    <source>
        <dbReference type="ARBA" id="ARBA00022723"/>
    </source>
</evidence>
<evidence type="ECO:0000256" key="4">
    <source>
        <dbReference type="ARBA" id="ARBA00022771"/>
    </source>
</evidence>
<dbReference type="AlphaFoldDB" id="A0A6C0CZZ3"/>
<dbReference type="SUPFAM" id="SSF57850">
    <property type="entry name" value="RING/U-box"/>
    <property type="match status" value="1"/>
</dbReference>
<evidence type="ECO:0000256" key="3">
    <source>
        <dbReference type="ARBA" id="ARBA00022737"/>
    </source>
</evidence>
<protein>
    <recommendedName>
        <fullName evidence="8">RING-type domain-containing protein</fullName>
    </recommendedName>
</protein>
<sequence length="489" mass="58765">MNSSLENSICPVLSIESLDNGKSGMIVCIVCCEEVRKEDNSIDCYCHVKCCTSCLQQWILSNPDKDPTCVNCQRIIPQDTIYDTLDPSFLKQDYMRWRSKFLFQKEKPYFMDDMEEVVQELKRRQQTQLLQEWYKERKKLTKKKATPERQVLVDALEKKIQELKPSIPLSIFYRKTIEERKKKETKTMVIPCPHEECRGYILQPDYECALCECRVCIECLEFLGKEEEQQQHKHKCQKETRRTAQKILQETRPCPQCAVRIYQISGCDQMWCVCCHCTFSWKTGQKVVETTHNPHYYEWLFSRQRTNEINETNPEQENNIQNNNIQNNLLCPNQGQYNNQFQDYIEHIRNQLYLMRDLPMNIYRKFLDVIRWVVHIQHIDLPYFRVDRLKTNKDLRLKYLMKEMEEEDVERILYKREKKRMKKDAIYDILRVIVNSILDILYRFISDNNSSSNYALYTIEIDTFLEHVQEMLDNIQYRYGGKTFVLAQF</sequence>
<name>A0A6C0CZZ3_9ZZZZ</name>
<dbReference type="GO" id="GO:0016740">
    <property type="term" value="F:transferase activity"/>
    <property type="evidence" value="ECO:0007669"/>
    <property type="project" value="UniProtKB-KW"/>
</dbReference>
<evidence type="ECO:0000259" key="8">
    <source>
        <dbReference type="PROSITE" id="PS51873"/>
    </source>
</evidence>
<evidence type="ECO:0000313" key="9">
    <source>
        <dbReference type="EMBL" id="QHT10088.1"/>
    </source>
</evidence>
<accession>A0A6C0CZZ3</accession>
<dbReference type="CDD" id="cd20336">
    <property type="entry name" value="Rcat_RBR"/>
    <property type="match status" value="1"/>
</dbReference>
<evidence type="ECO:0000256" key="5">
    <source>
        <dbReference type="ARBA" id="ARBA00022786"/>
    </source>
</evidence>
<evidence type="ECO:0000256" key="6">
    <source>
        <dbReference type="ARBA" id="ARBA00022833"/>
    </source>
</evidence>
<evidence type="ECO:0000256" key="1">
    <source>
        <dbReference type="ARBA" id="ARBA00022679"/>
    </source>
</evidence>
<keyword evidence="4" id="KW-0863">Zinc-finger</keyword>
<keyword evidence="6" id="KW-0862">Zinc</keyword>
<reference evidence="9" key="1">
    <citation type="journal article" date="2020" name="Nature">
        <title>Giant virus diversity and host interactions through global metagenomics.</title>
        <authorList>
            <person name="Schulz F."/>
            <person name="Roux S."/>
            <person name="Paez-Espino D."/>
            <person name="Jungbluth S."/>
            <person name="Walsh D.A."/>
            <person name="Denef V.J."/>
            <person name="McMahon K.D."/>
            <person name="Konstantinidis K.T."/>
            <person name="Eloe-Fadrosh E.A."/>
            <person name="Kyrpides N.C."/>
            <person name="Woyke T."/>
        </authorList>
    </citation>
    <scope>NUCLEOTIDE SEQUENCE</scope>
    <source>
        <strain evidence="9">GVMAG-M-3300023174-104</strain>
    </source>
</reference>
<evidence type="ECO:0000256" key="7">
    <source>
        <dbReference type="SAM" id="Coils"/>
    </source>
</evidence>
<dbReference type="EMBL" id="MN739518">
    <property type="protein sequence ID" value="QHT10088.1"/>
    <property type="molecule type" value="Genomic_DNA"/>
</dbReference>
<keyword evidence="5" id="KW-0833">Ubl conjugation pathway</keyword>
<dbReference type="InterPro" id="IPR044066">
    <property type="entry name" value="TRIAD_supradom"/>
</dbReference>
<keyword evidence="2" id="KW-0479">Metal-binding</keyword>